<gene>
    <name evidence="2" type="ORF">NCTC11535_00839</name>
</gene>
<evidence type="ECO:0000313" key="3">
    <source>
        <dbReference type="Proteomes" id="UP000250006"/>
    </source>
</evidence>
<protein>
    <submittedName>
        <fullName evidence="2">Uncharacterized protein</fullName>
    </submittedName>
</protein>
<dbReference type="Proteomes" id="UP000250006">
    <property type="component" value="Unassembled WGS sequence"/>
</dbReference>
<evidence type="ECO:0000313" key="2">
    <source>
        <dbReference type="EMBL" id="SPT53179.1"/>
    </source>
</evidence>
<organism evidence="2 3">
    <name type="scientific">Actinomyces bovis</name>
    <dbReference type="NCBI Taxonomy" id="1658"/>
    <lineage>
        <taxon>Bacteria</taxon>
        <taxon>Bacillati</taxon>
        <taxon>Actinomycetota</taxon>
        <taxon>Actinomycetes</taxon>
        <taxon>Actinomycetales</taxon>
        <taxon>Actinomycetaceae</taxon>
        <taxon>Actinomyces</taxon>
    </lineage>
</organism>
<name>A0ABY1VM43_9ACTO</name>
<comment type="caution">
    <text evidence="2">The sequence shown here is derived from an EMBL/GenBank/DDBJ whole genome shotgun (WGS) entry which is preliminary data.</text>
</comment>
<feature type="region of interest" description="Disordered" evidence="1">
    <location>
        <begin position="17"/>
        <end position="58"/>
    </location>
</feature>
<feature type="compositionally biased region" description="Polar residues" evidence="1">
    <location>
        <begin position="29"/>
        <end position="39"/>
    </location>
</feature>
<accession>A0ABY1VM43</accession>
<dbReference type="EMBL" id="UAPQ01000006">
    <property type="protein sequence ID" value="SPT53179.1"/>
    <property type="molecule type" value="Genomic_DNA"/>
</dbReference>
<sequence length="103" mass="11116">MSRLTELLWQARKADAKLGADQEAEIASPMTSAVSSPSPRQAMHSASSTSRSHASERLSAALKMPGHCTSRIWPVTTDPVGARSMSVVPSNVRGVDVEENLWR</sequence>
<reference evidence="2 3" key="1">
    <citation type="submission" date="2018-06" db="EMBL/GenBank/DDBJ databases">
        <authorList>
            <consortium name="Pathogen Informatics"/>
            <person name="Doyle S."/>
        </authorList>
    </citation>
    <scope>NUCLEOTIDE SEQUENCE [LARGE SCALE GENOMIC DNA]</scope>
    <source>
        <strain evidence="2 3">NCTC11535</strain>
    </source>
</reference>
<keyword evidence="3" id="KW-1185">Reference proteome</keyword>
<proteinExistence type="predicted"/>
<evidence type="ECO:0000256" key="1">
    <source>
        <dbReference type="SAM" id="MobiDB-lite"/>
    </source>
</evidence>